<keyword evidence="7 9" id="KW-0057">Aromatic amino acid biosynthesis</keyword>
<comment type="caution">
    <text evidence="11">The sequence shown here is derived from an EMBL/GenBank/DDBJ whole genome shotgun (WGS) entry which is preliminary data.</text>
</comment>
<dbReference type="RefSeq" id="WP_371842789.1">
    <property type="nucleotide sequence ID" value="NZ_JBGMEL010000003.1"/>
</dbReference>
<dbReference type="InterPro" id="IPR044643">
    <property type="entry name" value="TrpF_fam"/>
</dbReference>
<feature type="domain" description="N-(5'phosphoribosyl) anthranilate isomerase (PRAI)" evidence="10">
    <location>
        <begin position="3"/>
        <end position="198"/>
    </location>
</feature>
<dbReference type="Gene3D" id="3.20.20.70">
    <property type="entry name" value="Aldolase class I"/>
    <property type="match status" value="1"/>
</dbReference>
<protein>
    <recommendedName>
        <fullName evidence="4 9">N-(5'-phosphoribosyl)anthranilate isomerase</fullName>
        <shortName evidence="9">PRAI</shortName>
        <ecNumber evidence="3 9">5.3.1.24</ecNumber>
    </recommendedName>
</protein>
<dbReference type="EMBL" id="JBGMEL010000003">
    <property type="protein sequence ID" value="MFA0789857.1"/>
    <property type="molecule type" value="Genomic_DNA"/>
</dbReference>
<evidence type="ECO:0000256" key="5">
    <source>
        <dbReference type="ARBA" id="ARBA00022605"/>
    </source>
</evidence>
<accession>A0ABV4NJX9</accession>
<organism evidence="11 12">
    <name type="scientific">Microbulbifer echini</name>
    <dbReference type="NCBI Taxonomy" id="1529067"/>
    <lineage>
        <taxon>Bacteria</taxon>
        <taxon>Pseudomonadati</taxon>
        <taxon>Pseudomonadota</taxon>
        <taxon>Gammaproteobacteria</taxon>
        <taxon>Cellvibrionales</taxon>
        <taxon>Microbulbiferaceae</taxon>
        <taxon>Microbulbifer</taxon>
    </lineage>
</organism>
<gene>
    <name evidence="9" type="primary">trpF</name>
    <name evidence="11" type="ORF">ACCI51_04815</name>
</gene>
<dbReference type="PANTHER" id="PTHR42894:SF1">
    <property type="entry name" value="N-(5'-PHOSPHORIBOSYL)ANTHRANILATE ISOMERASE"/>
    <property type="match status" value="1"/>
</dbReference>
<comment type="pathway">
    <text evidence="2 9">Amino-acid biosynthesis; L-tryptophan biosynthesis; L-tryptophan from chorismate: step 3/5.</text>
</comment>
<evidence type="ECO:0000256" key="1">
    <source>
        <dbReference type="ARBA" id="ARBA00001164"/>
    </source>
</evidence>
<evidence type="ECO:0000256" key="8">
    <source>
        <dbReference type="ARBA" id="ARBA00023235"/>
    </source>
</evidence>
<dbReference type="HAMAP" id="MF_00135">
    <property type="entry name" value="PRAI"/>
    <property type="match status" value="1"/>
</dbReference>
<name>A0ABV4NJX9_9GAMM</name>
<dbReference type="NCBIfam" id="NF002298">
    <property type="entry name" value="PRK01222.1-4"/>
    <property type="match status" value="1"/>
</dbReference>
<evidence type="ECO:0000256" key="6">
    <source>
        <dbReference type="ARBA" id="ARBA00022822"/>
    </source>
</evidence>
<evidence type="ECO:0000259" key="10">
    <source>
        <dbReference type="Pfam" id="PF00697"/>
    </source>
</evidence>
<keyword evidence="12" id="KW-1185">Reference proteome</keyword>
<dbReference type="CDD" id="cd00405">
    <property type="entry name" value="PRAI"/>
    <property type="match status" value="1"/>
</dbReference>
<sequence length="203" mass="21287">MQVKICGITRIEDALMAVEAGADALGLVFYKASPRAIDPQAAAAIAAAVSPFVTLTGLFVDAAQGEVDQVLESVPLNLLQFHGEEGARYCEQFRRPYIKALRMKEGLDVIAAMEAHPKSRGFLLDAYRPGVPGGTGETFDWDRVPQNSGRPIVLAGGLTAANVAGAIEAARPQSVDVSGGVEQGPGVKDPQKVAAFIRAAKSS</sequence>
<evidence type="ECO:0000256" key="4">
    <source>
        <dbReference type="ARBA" id="ARBA00022272"/>
    </source>
</evidence>
<dbReference type="SUPFAM" id="SSF51366">
    <property type="entry name" value="Ribulose-phoshate binding barrel"/>
    <property type="match status" value="1"/>
</dbReference>
<evidence type="ECO:0000256" key="3">
    <source>
        <dbReference type="ARBA" id="ARBA00012572"/>
    </source>
</evidence>
<dbReference type="InterPro" id="IPR011060">
    <property type="entry name" value="RibuloseP-bd_barrel"/>
</dbReference>
<keyword evidence="6 9" id="KW-0822">Tryptophan biosynthesis</keyword>
<dbReference type="EC" id="5.3.1.24" evidence="3 9"/>
<dbReference type="PANTHER" id="PTHR42894">
    <property type="entry name" value="N-(5'-PHOSPHORIBOSYL)ANTHRANILATE ISOMERASE"/>
    <property type="match status" value="1"/>
</dbReference>
<dbReference type="InterPro" id="IPR001240">
    <property type="entry name" value="PRAI_dom"/>
</dbReference>
<evidence type="ECO:0000256" key="7">
    <source>
        <dbReference type="ARBA" id="ARBA00023141"/>
    </source>
</evidence>
<evidence type="ECO:0000313" key="11">
    <source>
        <dbReference type="EMBL" id="MFA0789857.1"/>
    </source>
</evidence>
<comment type="similarity">
    <text evidence="9">Belongs to the TrpF family.</text>
</comment>
<reference evidence="11 12" key="1">
    <citation type="submission" date="2024-08" db="EMBL/GenBank/DDBJ databases">
        <authorList>
            <person name="Ishaq N."/>
        </authorList>
    </citation>
    <scope>NUCLEOTIDE SEQUENCE [LARGE SCALE GENOMIC DNA]</scope>
    <source>
        <strain evidence="11 12">JCM 30400</strain>
    </source>
</reference>
<evidence type="ECO:0000256" key="2">
    <source>
        <dbReference type="ARBA" id="ARBA00004664"/>
    </source>
</evidence>
<keyword evidence="8 9" id="KW-0413">Isomerase</keyword>
<proteinExistence type="inferred from homology"/>
<dbReference type="GO" id="GO:0004640">
    <property type="term" value="F:phosphoribosylanthranilate isomerase activity"/>
    <property type="evidence" value="ECO:0007669"/>
    <property type="project" value="UniProtKB-EC"/>
</dbReference>
<comment type="catalytic activity">
    <reaction evidence="1 9">
        <text>N-(5-phospho-beta-D-ribosyl)anthranilate = 1-(2-carboxyphenylamino)-1-deoxy-D-ribulose 5-phosphate</text>
        <dbReference type="Rhea" id="RHEA:21540"/>
        <dbReference type="ChEBI" id="CHEBI:18277"/>
        <dbReference type="ChEBI" id="CHEBI:58613"/>
        <dbReference type="EC" id="5.3.1.24"/>
    </reaction>
</comment>
<evidence type="ECO:0000313" key="12">
    <source>
        <dbReference type="Proteomes" id="UP001569414"/>
    </source>
</evidence>
<keyword evidence="5 9" id="KW-0028">Amino-acid biosynthesis</keyword>
<dbReference type="Proteomes" id="UP001569414">
    <property type="component" value="Unassembled WGS sequence"/>
</dbReference>
<evidence type="ECO:0000256" key="9">
    <source>
        <dbReference type="HAMAP-Rule" id="MF_00135"/>
    </source>
</evidence>
<dbReference type="InterPro" id="IPR013785">
    <property type="entry name" value="Aldolase_TIM"/>
</dbReference>
<dbReference type="Pfam" id="PF00697">
    <property type="entry name" value="PRAI"/>
    <property type="match status" value="1"/>
</dbReference>